<proteinExistence type="predicted"/>
<reference evidence="2 3" key="1">
    <citation type="submission" date="2021-03" db="EMBL/GenBank/DDBJ databases">
        <title>Genomic Encyclopedia of Type Strains, Phase IV (KMG-IV): sequencing the most valuable type-strain genomes for metagenomic binning, comparative biology and taxonomic classification.</title>
        <authorList>
            <person name="Goeker M."/>
        </authorList>
    </citation>
    <scope>NUCLEOTIDE SEQUENCE [LARGE SCALE GENOMIC DNA]</scope>
    <source>
        <strain evidence="2 3">DSM 13372</strain>
    </source>
</reference>
<sequence length="212" mass="23613">MRLIVNQHPVAAPCLHEPRARPVARMFTFWAKKIIYGNFAVPGNRCLRPFPYRAPSVGVPVSVAAAKQLPRNKLAPDGLLGPIHIRSGVSRPIRKKTAPAIRRALPQVSERRYEGSGGTASGSLRSGPLRIRSLCYLTQSNDARPCEASPAEQGQRNGSEVQANDRIKYPAQFIQSGGGSRRHARVGREYLPPLRWNRQARRRSMPRLRRDG</sequence>
<organism evidence="2 3">
    <name type="scientific">Sinorhizobium kostiense</name>
    <dbReference type="NCBI Taxonomy" id="76747"/>
    <lineage>
        <taxon>Bacteria</taxon>
        <taxon>Pseudomonadati</taxon>
        <taxon>Pseudomonadota</taxon>
        <taxon>Alphaproteobacteria</taxon>
        <taxon>Hyphomicrobiales</taxon>
        <taxon>Rhizobiaceae</taxon>
        <taxon>Sinorhizobium/Ensifer group</taxon>
        <taxon>Sinorhizobium</taxon>
    </lineage>
</organism>
<dbReference type="EMBL" id="JAGILA010000009">
    <property type="protein sequence ID" value="MBP2238720.1"/>
    <property type="molecule type" value="Genomic_DNA"/>
</dbReference>
<gene>
    <name evidence="2" type="ORF">J2Z31_005261</name>
</gene>
<feature type="compositionally biased region" description="Polar residues" evidence="1">
    <location>
        <begin position="152"/>
        <end position="162"/>
    </location>
</feature>
<comment type="caution">
    <text evidence="2">The sequence shown here is derived from an EMBL/GenBank/DDBJ whole genome shotgun (WGS) entry which is preliminary data.</text>
</comment>
<keyword evidence="3" id="KW-1185">Reference proteome</keyword>
<evidence type="ECO:0000313" key="3">
    <source>
        <dbReference type="Proteomes" id="UP000730739"/>
    </source>
</evidence>
<name>A0ABS4R745_9HYPH</name>
<protein>
    <submittedName>
        <fullName evidence="2">Uncharacterized protein</fullName>
    </submittedName>
</protein>
<evidence type="ECO:0000313" key="2">
    <source>
        <dbReference type="EMBL" id="MBP2238720.1"/>
    </source>
</evidence>
<accession>A0ABS4R745</accession>
<dbReference type="Proteomes" id="UP000730739">
    <property type="component" value="Unassembled WGS sequence"/>
</dbReference>
<evidence type="ECO:0000256" key="1">
    <source>
        <dbReference type="SAM" id="MobiDB-lite"/>
    </source>
</evidence>
<feature type="region of interest" description="Disordered" evidence="1">
    <location>
        <begin position="144"/>
        <end position="167"/>
    </location>
</feature>